<gene>
    <name evidence="1" type="primary">CCH1_1</name>
    <name evidence="1" type="ORF">LTR37_000603</name>
</gene>
<evidence type="ECO:0000313" key="2">
    <source>
        <dbReference type="Proteomes" id="UP001281147"/>
    </source>
</evidence>
<dbReference type="Proteomes" id="UP001281147">
    <property type="component" value="Unassembled WGS sequence"/>
</dbReference>
<protein>
    <submittedName>
        <fullName evidence="1">Calcium channel protein</fullName>
    </submittedName>
</protein>
<sequence>MAIHRGIQSAIFYYLSCAPCTEARIRKKRKQDAVRGRADREALYAEIPNSYRHPSPSSTNPYWQSEISAGPALMSRGGKKKNATNTSLGSGGRKGVKSSMTQRSDGSNRPSSADVSSTDGRVDSKVHVQQFQREDEPWIPDASDERLGSSSTLDGSARSGITRPPKAKTAEEGSFGSHRNPMINELHPATVTNIGSREEARWLMAPPPTAAFMSGKEPASRSRSDSGGSRVSSRSGVPLSREMSRRMIEQKMRNGEAPLTPTLSRESTLQLPGEPNGQRHDRSKTDEIDFALEDSPSNRGKRRPFAVQTEDSTGSTGTVIRSPDLVPEPIRARKVASRPQLSTIVSDSMLPDDEDFPNPSMTPKENIRHSDNSVPEERNRIDRRSALSVKDDPSLKVLQDLAPASRILKAQVVSPEDLATHAKRTRGDSRHPNSLQDAQQQQQQQSDETTGGADMYDSWYTPDFALPEWIHEHTKPRQTNAVCGPGQNTSHGALTPLMEHRRNQSADSIIPLQDLSQDGVASQEHDGRLSARESHRRTFSERFAELRSGRKDNGSNANSRYERVAERSPSPPARGAPSSPAIAFVTSPSGQHERIPDEDDEAPYSPVADRGAFQAAIGFAGLSFNAETSSPSGDEYDDHEETPPRPSRTSRASRPSLSLRTNSEDVDDMVSVQLDDGPAFFSPAPVEDDDTLPLTDSSRLRLSASRGAPTTPEGQRHDRSRGPSPGHASGLSVRFVGHSRRTPSGSSSRLGDNLPALETGVSSGLDRAPSNRKHTLSPSSVESPLLRTGTMLRKMSQRVVNVSNEQVDTIVSRSMKRRSSARRPSQMVQPPETISETEVADFARVDGAGSSVHSRNSEKSPSPAVRADIPQHLPTVDRNPLRGKSLGIFSPQSRVRKALLELIVNPLFEPLILLLIVIQTIILAVDSAQNVRTNPRPKGWGNHWTDFALTAIFIIYTAEVIIKIVVSGFVLNPREYSTIDRSIGVRQALINKANELFAMQREQEPSQRGSRVPVKPEAPPSLLRSFTAETFEDVPGTSRQAMKQRLARRAYMRHSFCRLDFVAVVSFWIGAVLSAFEIQSRHHLYVFEMMSCLRIVRLLSITSGTSVILRSLKRAAPTLLNVSFLIGFFWLLFAIVGVQSFKASLRRTCVWDGSLAFPPFEGNYTQDYVSGNGNIQYCGGWRHQNGTKMPWLHPDGRFGGEKHKGYLCPVGSYCVQGDNPYHGTMSFDNIANSLELVFVILSTNTFSDIMYNLTNTDYLAAALYFAFGIVLLTFWLINLLIAVITSSFQVIREESKSSAFMAGETDAEKAEDEKDDEDLDEELMKYREPAAKKLYRKSRWFWIAVITFGLVVNCLRHDTMGPFMTQFISVCELIVSLVLLGEVILRFAVDWRGFIWNGKNWFDLFLALVTSAMEIPTIKHAYHGQVYAWLSIFQILRVYRVVLAISMTRELIMLVLKHVSGVLNLILFVFLLTFLAAIFAVQLFRGGIPATDVSGAANFVTFATIYNAFLGMYQVLSSENWTDILYTVTASNMRYNTAWIGAAFIIIWFIFGFFITLNMFIAVIQENFDVNEDQKRLHQVRTLLQHKEIGSNHGGTLSLSTIFKFGRVKRQDPLDYGSAATDVLFKDGLIQEFLDEEPPEHEANGSARPGGLSGQSTFNLLQQNKQSVAATWWQRGSQRLFHSEPNPFYSKLQFSKNYDEIDVPTLAREFKDATERRKITQREYLRRYPNYNVSLYIFKPDNPFRKACQRVVGPGRGSERVQGVRPNIMIWYSFSAFIYLAIVAMVLLACVTTPLYVQEYFNTHPYDRGNWFNLCDIGFATLFTVEAIIKIVADGFFWTPNAYFRSSWGFIDGVVLLTLWINVITQLYDPGSGSRAVGAFKALRALRLLNVSDSARDTFHSVIILGGWKVVSAAFVSISLLIPFAIYGLNLFAGRMQYCNESNGSGNPINDPFQPYNLTDCVGEYYNIAYDWPFPAPRQVKNSWYDFDSFGGALFILFEIVSQEGWVDVMWSGQSITGIFTQPADYASQGNAIFFVIFNLLGAVFVLTLFVSVFMRNYTEQTGVAFLTTDQRSWLELRKLLRQVAPSKRPNNKRRRESWQEWCYRRAVTKTGTWQRAITGVLILHLILLCCEYYPEPWEWSRTRDYIYLAFTFCYIANIGVRIIGLSWTRFRKSAWDVYSVFSVFGTLITTLLLVSNFQERYYVRAHKLFLVSVALLLIPRNNQLDQLFKTAAASLTSIANLLATWFVLFLVYAIAMTQAFGLTRFSYNENNNINFRTVPKALILLFKMSVGEGWNQIMNDFARVVPPYCTAGEDFYRGDCGSTEWAYALFISWNILSMYIFVNLFISLIYESFSYVYQRSSGMSVISREEIRRFKQAWAEHDANGTGYISKEIFPRFLGELSGIFEMRIYDGDFAVRTLVDDCRLGPQRASQLPVDGASSQLPDIDLDKLNRRIAELPVNEIRRRRRRMREFYEEVLVSADPDRGISFNALLMILAHYKVINDNKALRLEEFLRRRARLLRVQEAVQRSTVVGFFDTLYWTRRFRKYLERKKNARVTAVPNFDIPEIFVHDESDEEDVTARRKIDVPSVAVTPVDYEPPDTGEGLGIGRAPTSGSDASSYRQSGSVIRNRSGSIVSSVPSSPTAPESPYLSARHRPTPSSSSIQPDWHFAAGLENAGAAGLSPPGSPGFNTELGAAARNRANSGVSQNEMLNMFEDSAWGQSMKRSVTQKRRTSHRRPSAT</sequence>
<comment type="caution">
    <text evidence="1">The sequence shown here is derived from an EMBL/GenBank/DDBJ whole genome shotgun (WGS) entry which is preliminary data.</text>
</comment>
<accession>A0ACC3NZE4</accession>
<dbReference type="EMBL" id="JAUTXU010000003">
    <property type="protein sequence ID" value="KAK3725092.1"/>
    <property type="molecule type" value="Genomic_DNA"/>
</dbReference>
<keyword evidence="2" id="KW-1185">Reference proteome</keyword>
<proteinExistence type="predicted"/>
<organism evidence="1 2">
    <name type="scientific">Vermiconidia calcicola</name>
    <dbReference type="NCBI Taxonomy" id="1690605"/>
    <lineage>
        <taxon>Eukaryota</taxon>
        <taxon>Fungi</taxon>
        <taxon>Dikarya</taxon>
        <taxon>Ascomycota</taxon>
        <taxon>Pezizomycotina</taxon>
        <taxon>Dothideomycetes</taxon>
        <taxon>Dothideomycetidae</taxon>
        <taxon>Mycosphaerellales</taxon>
        <taxon>Extremaceae</taxon>
        <taxon>Vermiconidia</taxon>
    </lineage>
</organism>
<name>A0ACC3NZE4_9PEZI</name>
<reference evidence="1" key="1">
    <citation type="submission" date="2023-07" db="EMBL/GenBank/DDBJ databases">
        <title>Black Yeasts Isolated from many extreme environments.</title>
        <authorList>
            <person name="Coleine C."/>
            <person name="Stajich J.E."/>
            <person name="Selbmann L."/>
        </authorList>
    </citation>
    <scope>NUCLEOTIDE SEQUENCE</scope>
    <source>
        <strain evidence="1">CCFEE 5714</strain>
    </source>
</reference>
<evidence type="ECO:0000313" key="1">
    <source>
        <dbReference type="EMBL" id="KAK3725092.1"/>
    </source>
</evidence>